<protein>
    <submittedName>
        <fullName evidence="3">Uncharacterized protein</fullName>
    </submittedName>
</protein>
<dbReference type="InterPro" id="IPR011659">
    <property type="entry name" value="WD40"/>
</dbReference>
<sequence>MSLKTLLAAAVAIALPSLALAQTGTLRLVSHAYNNNQLAAHGADPVISANGRFVAFRSTATNLVGHDGALEPDTNNLPDVFVYDLVEGTAARVSLTSSGAEANGIIEGRPAISGDGRYVAFATRAPNLVNTGLSSPAPANHNQIVMVDRLTNSVTLITRTPNRTQAGDGTSSNPTFSADGRWLSFDSTARNLVTDPNLGIQNVFRYRVVGEIGGQKGNGISLASRDFQGNPPLGDGGSFPELNADGSRIVFHAGSTRMIDPPTLWSAAHAYSRDLGTTTPVQAANLLLDRDNVSGDVAVSSANYITSISGSGRFSAFSTEAKNIWPNMEPAVSTPSEESPQVERRRHLFLHDLHSKRISIVSLYPNGQTGRVATHYPALSQNDGWLAFVAHQWPLPLQPSDPPVGVYRRNLSTGADEWLNQPLVPRSINADDSGRPSISGDGQRVVFHSAYGDLVANTVPVNATMVYLSDSSVVQPD</sequence>
<dbReference type="InterPro" id="IPR011042">
    <property type="entry name" value="6-blade_b-propeller_TolB-like"/>
</dbReference>
<feature type="signal peptide" evidence="2">
    <location>
        <begin position="1"/>
        <end position="21"/>
    </location>
</feature>
<evidence type="ECO:0000313" key="3">
    <source>
        <dbReference type="EMBL" id="RDZ27829.1"/>
    </source>
</evidence>
<dbReference type="Proteomes" id="UP000264492">
    <property type="component" value="Unassembled WGS sequence"/>
</dbReference>
<keyword evidence="2" id="KW-0732">Signal</keyword>
<dbReference type="OrthoDB" id="9815657at2"/>
<gene>
    <name evidence="3" type="ORF">DX914_01280</name>
</gene>
<evidence type="ECO:0000256" key="1">
    <source>
        <dbReference type="ARBA" id="ARBA00009820"/>
    </source>
</evidence>
<reference evidence="3 4" key="1">
    <citation type="submission" date="2018-08" db="EMBL/GenBank/DDBJ databases">
        <title>Lysobacter sp. zong2l5, whole genome shotgun sequence.</title>
        <authorList>
            <person name="Zhang X."/>
            <person name="Feng G."/>
            <person name="Zhu H."/>
        </authorList>
    </citation>
    <scope>NUCLEOTIDE SEQUENCE [LARGE SCALE GENOMIC DNA]</scope>
    <source>
        <strain evidence="4">zong2l5</strain>
    </source>
</reference>
<feature type="chain" id="PRO_5016878315" evidence="2">
    <location>
        <begin position="22"/>
        <end position="477"/>
    </location>
</feature>
<evidence type="ECO:0000256" key="2">
    <source>
        <dbReference type="SAM" id="SignalP"/>
    </source>
</evidence>
<dbReference type="PANTHER" id="PTHR36842">
    <property type="entry name" value="PROTEIN TOLB HOMOLOG"/>
    <property type="match status" value="1"/>
</dbReference>
<proteinExistence type="inferred from homology"/>
<comment type="similarity">
    <text evidence="1">Belongs to the TolB family.</text>
</comment>
<dbReference type="RefSeq" id="WP_115857272.1">
    <property type="nucleotide sequence ID" value="NZ_QTSU01000001.1"/>
</dbReference>
<dbReference type="AlphaFoldDB" id="A0A371K1M0"/>
<dbReference type="SUPFAM" id="SSF82171">
    <property type="entry name" value="DPP6 N-terminal domain-like"/>
    <property type="match status" value="1"/>
</dbReference>
<dbReference type="EMBL" id="QTSU01000001">
    <property type="protein sequence ID" value="RDZ27829.1"/>
    <property type="molecule type" value="Genomic_DNA"/>
</dbReference>
<accession>A0A371K1M0</accession>
<name>A0A371K1M0_9GAMM</name>
<dbReference type="Gene3D" id="2.120.10.30">
    <property type="entry name" value="TolB, C-terminal domain"/>
    <property type="match status" value="1"/>
</dbReference>
<comment type="caution">
    <text evidence="3">The sequence shown here is derived from an EMBL/GenBank/DDBJ whole genome shotgun (WGS) entry which is preliminary data.</text>
</comment>
<organism evidence="3 4">
    <name type="scientific">Lysobacter silvisoli</name>
    <dbReference type="NCBI Taxonomy" id="2293254"/>
    <lineage>
        <taxon>Bacteria</taxon>
        <taxon>Pseudomonadati</taxon>
        <taxon>Pseudomonadota</taxon>
        <taxon>Gammaproteobacteria</taxon>
        <taxon>Lysobacterales</taxon>
        <taxon>Lysobacteraceae</taxon>
        <taxon>Lysobacter</taxon>
    </lineage>
</organism>
<keyword evidence="4" id="KW-1185">Reference proteome</keyword>
<evidence type="ECO:0000313" key="4">
    <source>
        <dbReference type="Proteomes" id="UP000264492"/>
    </source>
</evidence>
<dbReference type="Pfam" id="PF07676">
    <property type="entry name" value="PD40"/>
    <property type="match status" value="1"/>
</dbReference>